<organism evidence="8 9">
    <name type="scientific">Aquibacillus albus</name>
    <dbReference type="NCBI Taxonomy" id="1168171"/>
    <lineage>
        <taxon>Bacteria</taxon>
        <taxon>Bacillati</taxon>
        <taxon>Bacillota</taxon>
        <taxon>Bacilli</taxon>
        <taxon>Bacillales</taxon>
        <taxon>Bacillaceae</taxon>
        <taxon>Aquibacillus</taxon>
    </lineage>
</organism>
<comment type="subunit">
    <text evidence="2 5">Homopentamer.</text>
</comment>
<evidence type="ECO:0000313" key="8">
    <source>
        <dbReference type="EMBL" id="MBM7570235.1"/>
    </source>
</evidence>
<protein>
    <recommendedName>
        <fullName evidence="5">Flagellar hook-associated protein 2</fullName>
        <shortName evidence="5">HAP2</shortName>
    </recommendedName>
    <alternativeName>
        <fullName evidence="5">Flagellar cap protein</fullName>
    </alternativeName>
</protein>
<evidence type="ECO:0000259" key="7">
    <source>
        <dbReference type="Pfam" id="PF07195"/>
    </source>
</evidence>
<comment type="caution">
    <text evidence="8">The sequence shown here is derived from an EMBL/GenBank/DDBJ whole genome shotgun (WGS) entry which is preliminary data.</text>
</comment>
<feature type="domain" description="Flagellar hook-associated protein 2 N-terminal" evidence="6">
    <location>
        <begin position="16"/>
        <end position="111"/>
    </location>
</feature>
<dbReference type="InterPro" id="IPR003481">
    <property type="entry name" value="FliD_N"/>
</dbReference>
<keyword evidence="4 5" id="KW-0975">Bacterial flagellum</keyword>
<dbReference type="Pfam" id="PF02465">
    <property type="entry name" value="FliD_N"/>
    <property type="match status" value="1"/>
</dbReference>
<keyword evidence="9" id="KW-1185">Reference proteome</keyword>
<comment type="similarity">
    <text evidence="1 5">Belongs to the FliD family.</text>
</comment>
<sequence length="533" mass="60602">MAYSVNTSNRISGLASGIDTESMVKELMTAERMPLNKMQQDKTWMTWQRDAYREMNKLFFDLDSKILDMKLQKTYNSKSTTSTQSNAVTATATASSSNGTYDINVTQLASKAVNFSQTAISADSENKVDLNGALKDQNFANGDITDGDHSFEFSTFDKNGNETVHTVNFTGDNTLNEVFDMISTESDGKVRAFYDDEMDKVIIERTETGNFNQSDTYLGAEIGFNGQTNSAFLTETLQIKNGEQVEQDDGTFEWEKVETGGTNAKFTYNDGYDVETFNNSYTLDGVTFQFKDTTDGNATISVNNDVDASVEKIVDFVDQYNKLIEEVNGKLREERFRDYKPLTDEQKDEMSENEIELWEEKAKSGLLRSDNILSSGMFDMRQNWYGQVDNSSEFSHLAEIGIETSSNYLDSGKLIVNEDELRQALREDPESVYKLFSNDEEGASRGIVNRLEDSLEATIGRIEERAGKSTHTLEQYTLGKRLRNLDSRIDSFEDRLVQIEDRYWRQFTQMEKAIQQMNQQSNYLMQQFSGGMY</sequence>
<evidence type="ECO:0000256" key="5">
    <source>
        <dbReference type="RuleBase" id="RU362066"/>
    </source>
</evidence>
<accession>A0ABS2MWK4</accession>
<comment type="function">
    <text evidence="5">Required for morphogenesis and for the elongation of the flagellar filament by facilitating polymerization of the flagellin monomers at the tip of growing filament. Forms a capping structure, which prevents flagellin subunits (transported through the central channel of the flagellum) from leaking out without polymerization at the distal end.</text>
</comment>
<comment type="subcellular location">
    <subcellularLocation>
        <location evidence="5">Secreted</location>
    </subcellularLocation>
    <subcellularLocation>
        <location evidence="5">Bacterial flagellum</location>
    </subcellularLocation>
</comment>
<keyword evidence="8" id="KW-0966">Cell projection</keyword>
<dbReference type="EMBL" id="JAFBDR010000003">
    <property type="protein sequence ID" value="MBM7570235.1"/>
    <property type="molecule type" value="Genomic_DNA"/>
</dbReference>
<keyword evidence="3" id="KW-0175">Coiled coil</keyword>
<name>A0ABS2MWK4_9BACI</name>
<dbReference type="Proteomes" id="UP001296943">
    <property type="component" value="Unassembled WGS sequence"/>
</dbReference>
<keyword evidence="8" id="KW-0969">Cilium</keyword>
<dbReference type="NCBIfam" id="NF005833">
    <property type="entry name" value="PRK07737.1"/>
    <property type="match status" value="1"/>
</dbReference>
<dbReference type="RefSeq" id="WP_204497676.1">
    <property type="nucleotide sequence ID" value="NZ_JAFBDR010000003.1"/>
</dbReference>
<dbReference type="InterPro" id="IPR040026">
    <property type="entry name" value="FliD"/>
</dbReference>
<feature type="domain" description="Flagellar hook-associated protein 2 C-terminal" evidence="7">
    <location>
        <begin position="261"/>
        <end position="519"/>
    </location>
</feature>
<evidence type="ECO:0000256" key="1">
    <source>
        <dbReference type="ARBA" id="ARBA00009764"/>
    </source>
</evidence>
<gene>
    <name evidence="8" type="ORF">JOC48_000713</name>
</gene>
<evidence type="ECO:0000259" key="6">
    <source>
        <dbReference type="Pfam" id="PF02465"/>
    </source>
</evidence>
<keyword evidence="8" id="KW-0282">Flagellum</keyword>
<proteinExistence type="inferred from homology"/>
<dbReference type="PANTHER" id="PTHR30288">
    <property type="entry name" value="FLAGELLAR CAP/ASSEMBLY PROTEIN FLID"/>
    <property type="match status" value="1"/>
</dbReference>
<dbReference type="PANTHER" id="PTHR30288:SF0">
    <property type="entry name" value="FLAGELLAR HOOK-ASSOCIATED PROTEIN 2"/>
    <property type="match status" value="1"/>
</dbReference>
<evidence type="ECO:0000313" key="9">
    <source>
        <dbReference type="Proteomes" id="UP001296943"/>
    </source>
</evidence>
<evidence type="ECO:0000256" key="3">
    <source>
        <dbReference type="ARBA" id="ARBA00023054"/>
    </source>
</evidence>
<evidence type="ECO:0000256" key="2">
    <source>
        <dbReference type="ARBA" id="ARBA00011255"/>
    </source>
</evidence>
<keyword evidence="5" id="KW-0964">Secreted</keyword>
<evidence type="ECO:0000256" key="4">
    <source>
        <dbReference type="ARBA" id="ARBA00023143"/>
    </source>
</evidence>
<reference evidence="8 9" key="1">
    <citation type="submission" date="2021-01" db="EMBL/GenBank/DDBJ databases">
        <title>Genomic Encyclopedia of Type Strains, Phase IV (KMG-IV): sequencing the most valuable type-strain genomes for metagenomic binning, comparative biology and taxonomic classification.</title>
        <authorList>
            <person name="Goeker M."/>
        </authorList>
    </citation>
    <scope>NUCLEOTIDE SEQUENCE [LARGE SCALE GENOMIC DNA]</scope>
    <source>
        <strain evidence="8 9">DSM 23711</strain>
    </source>
</reference>
<dbReference type="InterPro" id="IPR010809">
    <property type="entry name" value="FliD_C"/>
</dbReference>
<dbReference type="Pfam" id="PF07195">
    <property type="entry name" value="FliD_C"/>
    <property type="match status" value="1"/>
</dbReference>